<dbReference type="OrthoDB" id="1910203at2759"/>
<reference evidence="3" key="1">
    <citation type="journal article" date="2014" name="Nat. Commun.">
        <title>The tobacco genome sequence and its comparison with those of tomato and potato.</title>
        <authorList>
            <person name="Sierro N."/>
            <person name="Battey J.N."/>
            <person name="Ouadi S."/>
            <person name="Bakaher N."/>
            <person name="Bovet L."/>
            <person name="Willig A."/>
            <person name="Goepfert S."/>
            <person name="Peitsch M.C."/>
            <person name="Ivanov N.V."/>
        </authorList>
    </citation>
    <scope>NUCLEOTIDE SEQUENCE [LARGE SCALE GENOMIC DNA]</scope>
</reference>
<accession>A0A1S4D783</accession>
<dbReference type="PaxDb" id="4097-A0A1S4D783"/>
<gene>
    <name evidence="4" type="primary">LOC107826786</name>
</gene>
<organism evidence="3 4">
    <name type="scientific">Nicotiana tabacum</name>
    <name type="common">Common tobacco</name>
    <dbReference type="NCBI Taxonomy" id="4097"/>
    <lineage>
        <taxon>Eukaryota</taxon>
        <taxon>Viridiplantae</taxon>
        <taxon>Streptophyta</taxon>
        <taxon>Embryophyta</taxon>
        <taxon>Tracheophyta</taxon>
        <taxon>Spermatophyta</taxon>
        <taxon>Magnoliopsida</taxon>
        <taxon>eudicotyledons</taxon>
        <taxon>Gunneridae</taxon>
        <taxon>Pentapetalae</taxon>
        <taxon>asterids</taxon>
        <taxon>lamiids</taxon>
        <taxon>Solanales</taxon>
        <taxon>Solanaceae</taxon>
        <taxon>Nicotianoideae</taxon>
        <taxon>Nicotianeae</taxon>
        <taxon>Nicotiana</taxon>
    </lineage>
</organism>
<evidence type="ECO:0000256" key="2">
    <source>
        <dbReference type="SAM" id="SignalP"/>
    </source>
</evidence>
<dbReference type="OMA" id="ITQTERY"/>
<proteinExistence type="predicted"/>
<evidence type="ECO:0000313" key="3">
    <source>
        <dbReference type="Proteomes" id="UP000790787"/>
    </source>
</evidence>
<dbReference type="AlphaFoldDB" id="A0A1S4D783"/>
<dbReference type="PANTHER" id="PTHR34277:SF18">
    <property type="entry name" value="CLAVATA3_ESR (CLE)-RELATED PROTEIN 25"/>
    <property type="match status" value="1"/>
</dbReference>
<dbReference type="KEGG" id="nta:107826786"/>
<dbReference type="PANTHER" id="PTHR34277">
    <property type="entry name" value="CLAVATA3/ESR (CLE)-RELATED PROTEIN 26"/>
    <property type="match status" value="1"/>
</dbReference>
<keyword evidence="3" id="KW-1185">Reference proteome</keyword>
<dbReference type="InterPro" id="IPR039316">
    <property type="entry name" value="CLE25/26"/>
</dbReference>
<sequence>MGGDGAIRRVNGMKAFLGFLLLLSLLWLVFNGSLAKQATASTKTINHLDVWKTIQTERHYLQKNSNLNYASGRRASTGLNAIRNREAGKAARAATKIVDDRAIKPLDVWKIIEAERQYLERNPNVNYVSKRRVPTGPNAIHNRKIGKYREPPTRA</sequence>
<keyword evidence="2" id="KW-0732">Signal</keyword>
<dbReference type="RefSeq" id="XP_016509300.1">
    <property type="nucleotide sequence ID" value="XM_016653814.1"/>
</dbReference>
<name>A0A1S4D783_TOBAC</name>
<protein>
    <submittedName>
        <fullName evidence="4">Uncharacterized protein LOC107826786</fullName>
    </submittedName>
</protein>
<feature type="chain" id="PRO_5010175607" evidence="2">
    <location>
        <begin position="36"/>
        <end position="155"/>
    </location>
</feature>
<evidence type="ECO:0000256" key="1">
    <source>
        <dbReference type="SAM" id="MobiDB-lite"/>
    </source>
</evidence>
<dbReference type="Proteomes" id="UP000790787">
    <property type="component" value="Chromosome 3"/>
</dbReference>
<dbReference type="RefSeq" id="XP_016509300.1">
    <property type="nucleotide sequence ID" value="XM_016653814.2"/>
</dbReference>
<feature type="signal peptide" evidence="2">
    <location>
        <begin position="1"/>
        <end position="35"/>
    </location>
</feature>
<dbReference type="GeneID" id="107826786"/>
<feature type="region of interest" description="Disordered" evidence="1">
    <location>
        <begin position="131"/>
        <end position="155"/>
    </location>
</feature>
<reference evidence="4" key="2">
    <citation type="submission" date="2025-08" db="UniProtKB">
        <authorList>
            <consortium name="RefSeq"/>
        </authorList>
    </citation>
    <scope>IDENTIFICATION</scope>
    <source>
        <tissue evidence="4">Leaf</tissue>
    </source>
</reference>
<evidence type="ECO:0000313" key="4">
    <source>
        <dbReference type="RefSeq" id="XP_016509300.1"/>
    </source>
</evidence>